<evidence type="ECO:0000313" key="1">
    <source>
        <dbReference type="EMBL" id="NMN67184.1"/>
    </source>
</evidence>
<accession>A0ABX1T298</accession>
<dbReference type="RefSeq" id="WP_169035694.1">
    <property type="nucleotide sequence ID" value="NZ_LANA01000001.1"/>
</dbReference>
<name>A0ABX1T298_PELUQ</name>
<sequence>MKIYLSTFYSSDLKRSAKRFKEQAENMKIYDKIFLFEQSDLNDDFKKYVKSLLEIGKIKGYGYWVWQTYFHKKVLAQLNDGDIYHWCDVGCHFNLNGKKRLLEYIEMLKEEPTGFLGFQYKNLEENNNFSYPNYMEYEYTKSDLIKFFGLKNDDPIIRSPQVWGGSFFVKKCKRSLEIMNEHYEITKNRFDLIDDDEEKFLHKSIPEFIQHRHSQSVLSIIVKKAESKLLSAYESEWAIDNQGNRTYDHLEFFPIIAKRDKQRNIVKRFWDRQKKNFSRRKNKFMGLFKK</sequence>
<organism evidence="1 2">
    <name type="scientific">Pelagibacter ubique</name>
    <dbReference type="NCBI Taxonomy" id="198252"/>
    <lineage>
        <taxon>Bacteria</taxon>
        <taxon>Pseudomonadati</taxon>
        <taxon>Pseudomonadota</taxon>
        <taxon>Alphaproteobacteria</taxon>
        <taxon>Candidatus Pelagibacterales</taxon>
        <taxon>Candidatus Pelagibacteraceae</taxon>
        <taxon>Candidatus Pelagibacter</taxon>
    </lineage>
</organism>
<reference evidence="1 2" key="1">
    <citation type="submission" date="2019-07" db="EMBL/GenBank/DDBJ databases">
        <title>SAR11 Genome Evolution.</title>
        <authorList>
            <person name="Giovannoni S."/>
        </authorList>
    </citation>
    <scope>NUCLEOTIDE SEQUENCE [LARGE SCALE GENOMIC DNA]</scope>
    <source>
        <strain evidence="1 2">HTCC9565</strain>
    </source>
</reference>
<proteinExistence type="predicted"/>
<gene>
    <name evidence="1" type="ORF">VP91_00003240</name>
</gene>
<dbReference type="EMBL" id="LANA01000001">
    <property type="protein sequence ID" value="NMN67184.1"/>
    <property type="molecule type" value="Genomic_DNA"/>
</dbReference>
<dbReference type="Proteomes" id="UP001166004">
    <property type="component" value="Unassembled WGS sequence"/>
</dbReference>
<protein>
    <submittedName>
        <fullName evidence="1">Uncharacterized protein</fullName>
    </submittedName>
</protein>
<comment type="caution">
    <text evidence="1">The sequence shown here is derived from an EMBL/GenBank/DDBJ whole genome shotgun (WGS) entry which is preliminary data.</text>
</comment>
<evidence type="ECO:0000313" key="2">
    <source>
        <dbReference type="Proteomes" id="UP001166004"/>
    </source>
</evidence>
<keyword evidence="2" id="KW-1185">Reference proteome</keyword>